<organism evidence="1">
    <name type="scientific">Candidatus Kentrum sp. LPFa</name>
    <dbReference type="NCBI Taxonomy" id="2126335"/>
    <lineage>
        <taxon>Bacteria</taxon>
        <taxon>Pseudomonadati</taxon>
        <taxon>Pseudomonadota</taxon>
        <taxon>Gammaproteobacteria</taxon>
        <taxon>Candidatus Kentrum</taxon>
    </lineage>
</organism>
<gene>
    <name evidence="1" type="ORF">BECKLPF1236B_GA0070989_100110</name>
</gene>
<dbReference type="InterPro" id="IPR019239">
    <property type="entry name" value="VapB_antitoxin"/>
</dbReference>
<evidence type="ECO:0000313" key="1">
    <source>
        <dbReference type="EMBL" id="VFK05803.1"/>
    </source>
</evidence>
<name>A0A450VLX7_9GAMM</name>
<sequence length="95" mass="10829">MQTTINIDDDLLAQANKLTAYRSTGLQDQSKLIREALHALIAREHLYRFARPDDRVSLSEAPAPSRTGKRRLGLLAGQTLRMENFEMTDEEFLRA</sequence>
<proteinExistence type="predicted"/>
<protein>
    <submittedName>
        <fullName evidence="1">Antitoxin of type II TA system, VapB</fullName>
    </submittedName>
</protein>
<reference evidence="1" key="1">
    <citation type="submission" date="2019-02" db="EMBL/GenBank/DDBJ databases">
        <authorList>
            <person name="Gruber-Vodicka R. H."/>
            <person name="Seah K. B. B."/>
        </authorList>
    </citation>
    <scope>NUCLEOTIDE SEQUENCE</scope>
    <source>
        <strain evidence="1">BECK_S313</strain>
    </source>
</reference>
<dbReference type="AlphaFoldDB" id="A0A450VLX7"/>
<dbReference type="EMBL" id="CAADFK010000001">
    <property type="protein sequence ID" value="VFK05803.1"/>
    <property type="molecule type" value="Genomic_DNA"/>
</dbReference>
<accession>A0A450VLX7</accession>
<dbReference type="Pfam" id="PF09957">
    <property type="entry name" value="VapB_antitoxin"/>
    <property type="match status" value="1"/>
</dbReference>